<dbReference type="AlphaFoldDB" id="A0AAD0F318"/>
<proteinExistence type="predicted"/>
<dbReference type="RefSeq" id="WP_099990095.1">
    <property type="nucleotide sequence ID" value="NZ_CP024702.1"/>
</dbReference>
<dbReference type="Proteomes" id="UP000231749">
    <property type="component" value="Chromosome"/>
</dbReference>
<gene>
    <name evidence="2" type="ORF">CTM86_00640</name>
</gene>
<name>A0AAD0F318_9FUSO</name>
<feature type="transmembrane region" description="Helical" evidence="1">
    <location>
        <begin position="41"/>
        <end position="60"/>
    </location>
</feature>
<feature type="transmembrane region" description="Helical" evidence="1">
    <location>
        <begin position="12"/>
        <end position="35"/>
    </location>
</feature>
<sequence length="313" mass="37740">MKKVENRQHFTLYTYALISLIVTDIFVIIFLVVRILSKQKIYVIIAILLIMVYLITRAIVNCLKYYISKEECYCENENLIYKRILFKKFILKEMEIPLLNIQKVIDKGHIPSHNARRDVLNPLHYVVLFFNYYERILLEMKTGDKYEIFVYAFPYGTRAEELEKIYNDNDFLKSFDELKEMIEVEQKKILFSQKIENLSEKYNSPLDERYNYILKKILDEKKLFISEKDNNFVINGDSEAMKDLEIFKDMNFEEIDFYIFYVNYLSKKEYENKKVLVGYNGTDGKEVTMSKFKEDINELRDSRSIYRREVENE</sequence>
<dbReference type="EMBL" id="CP024702">
    <property type="protein sequence ID" value="ATV65201.1"/>
    <property type="molecule type" value="Genomic_DNA"/>
</dbReference>
<keyword evidence="1" id="KW-0472">Membrane</keyword>
<organism evidence="2 3">
    <name type="scientific">Fusobacterium pseudoperiodonticum</name>
    <dbReference type="NCBI Taxonomy" id="2663009"/>
    <lineage>
        <taxon>Bacteria</taxon>
        <taxon>Fusobacteriati</taxon>
        <taxon>Fusobacteriota</taxon>
        <taxon>Fusobacteriia</taxon>
        <taxon>Fusobacteriales</taxon>
        <taxon>Fusobacteriaceae</taxon>
        <taxon>Fusobacterium</taxon>
    </lineage>
</organism>
<accession>A0AAD0F318</accession>
<protein>
    <submittedName>
        <fullName evidence="2">Uncharacterized protein</fullName>
    </submittedName>
</protein>
<evidence type="ECO:0000313" key="3">
    <source>
        <dbReference type="Proteomes" id="UP000231749"/>
    </source>
</evidence>
<reference evidence="3" key="1">
    <citation type="submission" date="2017-11" db="EMBL/GenBank/DDBJ databases">
        <title>Genome sequencing of Fusobacterium periodonticum KCOM 1282.</title>
        <authorList>
            <person name="Kook J.-K."/>
            <person name="Park S.-N."/>
            <person name="Lim Y.K."/>
        </authorList>
    </citation>
    <scope>NUCLEOTIDE SEQUENCE [LARGE SCALE GENOMIC DNA]</scope>
    <source>
        <strain evidence="3">KCOM 1282</strain>
    </source>
</reference>
<keyword evidence="1" id="KW-1133">Transmembrane helix</keyword>
<evidence type="ECO:0000256" key="1">
    <source>
        <dbReference type="SAM" id="Phobius"/>
    </source>
</evidence>
<evidence type="ECO:0000313" key="2">
    <source>
        <dbReference type="EMBL" id="ATV65201.1"/>
    </source>
</evidence>
<keyword evidence="1" id="KW-0812">Transmembrane</keyword>